<gene>
    <name evidence="2" type="ORF">SAMN05444392_10116</name>
</gene>
<sequence>MANSVPMIAWIFYVIIPVVGMVITIATSMYVSKKDQKQ</sequence>
<evidence type="ECO:0000313" key="2">
    <source>
        <dbReference type="EMBL" id="SHE32644.1"/>
    </source>
</evidence>
<protein>
    <submittedName>
        <fullName evidence="2">Uncharacterized protein</fullName>
    </submittedName>
</protein>
<accession>A0A1M4SK43</accession>
<name>A0A1M4SK43_9BACL</name>
<evidence type="ECO:0000256" key="1">
    <source>
        <dbReference type="SAM" id="Phobius"/>
    </source>
</evidence>
<proteinExistence type="predicted"/>
<keyword evidence="1" id="KW-0472">Membrane</keyword>
<feature type="transmembrane region" description="Helical" evidence="1">
    <location>
        <begin position="6"/>
        <end position="31"/>
    </location>
</feature>
<dbReference type="AlphaFoldDB" id="A0A1M4SK43"/>
<dbReference type="STRING" id="112248.SAMN05444392_10116"/>
<evidence type="ECO:0000313" key="3">
    <source>
        <dbReference type="Proteomes" id="UP000184476"/>
    </source>
</evidence>
<dbReference type="Proteomes" id="UP000184476">
    <property type="component" value="Unassembled WGS sequence"/>
</dbReference>
<keyword evidence="3" id="KW-1185">Reference proteome</keyword>
<keyword evidence="1" id="KW-1133">Transmembrane helix</keyword>
<reference evidence="2 3" key="1">
    <citation type="submission" date="2016-11" db="EMBL/GenBank/DDBJ databases">
        <authorList>
            <person name="Jaros S."/>
            <person name="Januszkiewicz K."/>
            <person name="Wedrychowicz H."/>
        </authorList>
    </citation>
    <scope>NUCLEOTIDE SEQUENCE [LARGE SCALE GENOMIC DNA]</scope>
    <source>
        <strain evidence="2 3">DSM 44666</strain>
    </source>
</reference>
<organism evidence="2 3">
    <name type="scientific">Seinonella peptonophila</name>
    <dbReference type="NCBI Taxonomy" id="112248"/>
    <lineage>
        <taxon>Bacteria</taxon>
        <taxon>Bacillati</taxon>
        <taxon>Bacillota</taxon>
        <taxon>Bacilli</taxon>
        <taxon>Bacillales</taxon>
        <taxon>Thermoactinomycetaceae</taxon>
        <taxon>Seinonella</taxon>
    </lineage>
</organism>
<dbReference type="EMBL" id="FQVL01000001">
    <property type="protein sequence ID" value="SHE32644.1"/>
    <property type="molecule type" value="Genomic_DNA"/>
</dbReference>
<keyword evidence="1" id="KW-0812">Transmembrane</keyword>